<dbReference type="Pfam" id="PF00254">
    <property type="entry name" value="FKBP_C"/>
    <property type="match status" value="1"/>
</dbReference>
<evidence type="ECO:0000313" key="9">
    <source>
        <dbReference type="EMBL" id="KGN97257.1"/>
    </source>
</evidence>
<keyword evidence="3" id="KW-0732">Signal</keyword>
<dbReference type="Proteomes" id="UP000030134">
    <property type="component" value="Unassembled WGS sequence"/>
</dbReference>
<dbReference type="Pfam" id="PF01346">
    <property type="entry name" value="FKBP_N"/>
    <property type="match status" value="1"/>
</dbReference>
<dbReference type="eggNOG" id="COG0545">
    <property type="taxonomic scope" value="Bacteria"/>
</dbReference>
<gene>
    <name evidence="9" type="ORF">HQ36_07880</name>
</gene>
<dbReference type="InterPro" id="IPR000774">
    <property type="entry name" value="PPIase_FKBP_N"/>
</dbReference>
<keyword evidence="5 6" id="KW-0413">Isomerase</keyword>
<comment type="catalytic activity">
    <reaction evidence="1 6 7">
        <text>[protein]-peptidylproline (omega=180) = [protein]-peptidylproline (omega=0)</text>
        <dbReference type="Rhea" id="RHEA:16237"/>
        <dbReference type="Rhea" id="RHEA-COMP:10747"/>
        <dbReference type="Rhea" id="RHEA-COMP:10748"/>
        <dbReference type="ChEBI" id="CHEBI:83833"/>
        <dbReference type="ChEBI" id="CHEBI:83834"/>
        <dbReference type="EC" id="5.2.1.8"/>
    </reaction>
</comment>
<dbReference type="Gene3D" id="3.10.50.40">
    <property type="match status" value="1"/>
</dbReference>
<keyword evidence="10" id="KW-1185">Reference proteome</keyword>
<dbReference type="EMBL" id="JQZW01000015">
    <property type="protein sequence ID" value="KGN97257.1"/>
    <property type="molecule type" value="Genomic_DNA"/>
</dbReference>
<keyword evidence="4 6" id="KW-0697">Rotamase</keyword>
<accession>A0A0A2G487</accession>
<sequence>MTDKVSYALGLSIGSNLKGTGVNNLVAEDFLAGMKCIFEATTPAISHEEAQAVLGAFFEDLQNKIKDANLDAGRKYMEENKVKPGVITLENGLQYEILKEGNGPKPVKTDTVTVHYEGTLINGAVFDSSIKRGEPASFPLTGVISGWTEILQLMPVGSKWRVTIPSNMAYGERGAGQMIEPNATLVFEIELLAIEDQR</sequence>
<dbReference type="GO" id="GO:0006457">
    <property type="term" value="P:protein folding"/>
    <property type="evidence" value="ECO:0007669"/>
    <property type="project" value="InterPro"/>
</dbReference>
<dbReference type="InterPro" id="IPR046357">
    <property type="entry name" value="PPIase_dom_sf"/>
</dbReference>
<evidence type="ECO:0000256" key="5">
    <source>
        <dbReference type="ARBA" id="ARBA00023235"/>
    </source>
</evidence>
<evidence type="ECO:0000256" key="6">
    <source>
        <dbReference type="PROSITE-ProRule" id="PRU00277"/>
    </source>
</evidence>
<comment type="caution">
    <text evidence="9">The sequence shown here is derived from an EMBL/GenBank/DDBJ whole genome shotgun (WGS) entry which is preliminary data.</text>
</comment>
<dbReference type="PROSITE" id="PS50059">
    <property type="entry name" value="FKBP_PPIASE"/>
    <property type="match status" value="1"/>
</dbReference>
<evidence type="ECO:0000256" key="3">
    <source>
        <dbReference type="ARBA" id="ARBA00022729"/>
    </source>
</evidence>
<evidence type="ECO:0000256" key="7">
    <source>
        <dbReference type="RuleBase" id="RU003915"/>
    </source>
</evidence>
<feature type="domain" description="PPIase FKBP-type" evidence="8">
    <location>
        <begin position="109"/>
        <end position="195"/>
    </location>
</feature>
<dbReference type="GO" id="GO:0003755">
    <property type="term" value="F:peptidyl-prolyl cis-trans isomerase activity"/>
    <property type="evidence" value="ECO:0007669"/>
    <property type="project" value="UniProtKB-UniRule"/>
</dbReference>
<dbReference type="FunFam" id="3.10.50.40:FF:000045">
    <property type="entry name" value="Peptidyl-prolyl cis-trans isomerase"/>
    <property type="match status" value="1"/>
</dbReference>
<dbReference type="InterPro" id="IPR001179">
    <property type="entry name" value="PPIase_FKBP_dom"/>
</dbReference>
<dbReference type="OrthoDB" id="9814548at2"/>
<dbReference type="SUPFAM" id="SSF54534">
    <property type="entry name" value="FKBP-like"/>
    <property type="match status" value="1"/>
</dbReference>
<dbReference type="PANTHER" id="PTHR43811:SF19">
    <property type="entry name" value="39 KDA FK506-BINDING NUCLEAR PROTEIN"/>
    <property type="match status" value="1"/>
</dbReference>
<name>A0A0A2G487_9PORP</name>
<dbReference type="RefSeq" id="WP_036884902.1">
    <property type="nucleotide sequence ID" value="NZ_JQZW01000015.1"/>
</dbReference>
<dbReference type="InterPro" id="IPR036944">
    <property type="entry name" value="PPIase_FKBP_N_sf"/>
</dbReference>
<comment type="similarity">
    <text evidence="2 7">Belongs to the FKBP-type PPIase family.</text>
</comment>
<evidence type="ECO:0000313" key="10">
    <source>
        <dbReference type="Proteomes" id="UP000030134"/>
    </source>
</evidence>
<evidence type="ECO:0000256" key="1">
    <source>
        <dbReference type="ARBA" id="ARBA00000971"/>
    </source>
</evidence>
<dbReference type="Gene3D" id="1.10.287.460">
    <property type="entry name" value="Peptidyl-prolyl cis-trans isomerase, FKBP-type, N-terminal domain"/>
    <property type="match status" value="1"/>
</dbReference>
<dbReference type="AlphaFoldDB" id="A0A0A2G487"/>
<dbReference type="NCBIfam" id="NF008602">
    <property type="entry name" value="PRK11570.1"/>
    <property type="match status" value="1"/>
</dbReference>
<organism evidence="9 10">
    <name type="scientific">Porphyromonas gingivicanis</name>
    <dbReference type="NCBI Taxonomy" id="266762"/>
    <lineage>
        <taxon>Bacteria</taxon>
        <taxon>Pseudomonadati</taxon>
        <taxon>Bacteroidota</taxon>
        <taxon>Bacteroidia</taxon>
        <taxon>Bacteroidales</taxon>
        <taxon>Porphyromonadaceae</taxon>
        <taxon>Porphyromonas</taxon>
    </lineage>
</organism>
<evidence type="ECO:0000256" key="4">
    <source>
        <dbReference type="ARBA" id="ARBA00023110"/>
    </source>
</evidence>
<evidence type="ECO:0000256" key="2">
    <source>
        <dbReference type="ARBA" id="ARBA00006577"/>
    </source>
</evidence>
<evidence type="ECO:0000259" key="8">
    <source>
        <dbReference type="PROSITE" id="PS50059"/>
    </source>
</evidence>
<dbReference type="PANTHER" id="PTHR43811">
    <property type="entry name" value="FKBP-TYPE PEPTIDYL-PROLYL CIS-TRANS ISOMERASE FKPA"/>
    <property type="match status" value="1"/>
</dbReference>
<dbReference type="EC" id="5.2.1.8" evidence="7"/>
<proteinExistence type="inferred from homology"/>
<dbReference type="STRING" id="266762.HQ36_07880"/>
<reference evidence="9 10" key="1">
    <citation type="submission" date="2014-08" db="EMBL/GenBank/DDBJ databases">
        <title>Porphyromonas gingivicanis strain:COT-022_OH1391 Genome sequencing.</title>
        <authorList>
            <person name="Wallis C."/>
            <person name="Deusch O."/>
            <person name="O'Flynn C."/>
            <person name="Davis I."/>
            <person name="Jospin G."/>
            <person name="Darling A.E."/>
            <person name="Coil D.A."/>
            <person name="Alexiev A."/>
            <person name="Horsfall A."/>
            <person name="Kirkwood N."/>
            <person name="Harris S."/>
            <person name="Eisen J.A."/>
        </authorList>
    </citation>
    <scope>NUCLEOTIDE SEQUENCE [LARGE SCALE GENOMIC DNA]</scope>
    <source>
        <strain evidence="10">COT-022 OH1391</strain>
    </source>
</reference>
<protein>
    <recommendedName>
        <fullName evidence="7">Peptidyl-prolyl cis-trans isomerase</fullName>
        <ecNumber evidence="7">5.2.1.8</ecNumber>
    </recommendedName>
</protein>